<gene>
    <name evidence="2" type="ORF">Rmf_06060</name>
</gene>
<keyword evidence="3" id="KW-1185">Reference proteome</keyword>
<dbReference type="EMBL" id="AP025637">
    <property type="protein sequence ID" value="BDG70677.1"/>
    <property type="molecule type" value="Genomic_DNA"/>
</dbReference>
<accession>A0ABN6NYV8</accession>
<protein>
    <submittedName>
        <fullName evidence="2">Uncharacterized protein</fullName>
    </submittedName>
</protein>
<organism evidence="2 3">
    <name type="scientific">Roseomonas fluvialis</name>
    <dbReference type="NCBI Taxonomy" id="1750527"/>
    <lineage>
        <taxon>Bacteria</taxon>
        <taxon>Pseudomonadati</taxon>
        <taxon>Pseudomonadota</taxon>
        <taxon>Alphaproteobacteria</taxon>
        <taxon>Acetobacterales</taxon>
        <taxon>Roseomonadaceae</taxon>
        <taxon>Roseomonas</taxon>
    </lineage>
</organism>
<sequence>MIAAGRMALPDGGTDRAPEIALPERHLAAVFKDAIAEHGPRVRRETLADLAVAFATLSDFFAGAMVLLHACSGPGGRRRGVASWAPAVAALLDARNRVGLQFLGAWLSAAQQLNSGDAGVLDGVCAEPFDSWIRGCVLLGVGVIVILLPHKQVVVLNLGGEGSGLSSVGILDGFSATAICGALLGLGERILPRVISGEADRVLRQFGADRAAPAPAPAPAGGAPAAVAPP</sequence>
<proteinExistence type="predicted"/>
<reference evidence="2 3" key="1">
    <citation type="journal article" date="2016" name="Microbes Environ.">
        <title>Phylogenetically diverse aerobic anoxygenic phototrophic bacteria isolated from epilithic biofilms in Tama river, Japan.</title>
        <authorList>
            <person name="Hirose S."/>
            <person name="Matsuura K."/>
            <person name="Haruta S."/>
        </authorList>
    </citation>
    <scope>NUCLEOTIDE SEQUENCE [LARGE SCALE GENOMIC DNA]</scope>
    <source>
        <strain evidence="2 3">S08</strain>
    </source>
</reference>
<evidence type="ECO:0000256" key="1">
    <source>
        <dbReference type="SAM" id="MobiDB-lite"/>
    </source>
</evidence>
<feature type="region of interest" description="Disordered" evidence="1">
    <location>
        <begin position="211"/>
        <end position="230"/>
    </location>
</feature>
<feature type="compositionally biased region" description="Low complexity" evidence="1">
    <location>
        <begin position="219"/>
        <end position="230"/>
    </location>
</feature>
<evidence type="ECO:0000313" key="2">
    <source>
        <dbReference type="EMBL" id="BDG70677.1"/>
    </source>
</evidence>
<name>A0ABN6NYV8_9PROT</name>
<evidence type="ECO:0000313" key="3">
    <source>
        <dbReference type="Proteomes" id="UP000831327"/>
    </source>
</evidence>
<dbReference type="Proteomes" id="UP000831327">
    <property type="component" value="Chromosome"/>
</dbReference>